<dbReference type="SMART" id="SM00217">
    <property type="entry name" value="WAP"/>
    <property type="match status" value="1"/>
</dbReference>
<dbReference type="Gene3D" id="4.10.75.10">
    <property type="entry name" value="Elafin-like"/>
    <property type="match status" value="1"/>
</dbReference>
<reference evidence="4" key="1">
    <citation type="submission" date="2025-08" db="UniProtKB">
        <authorList>
            <consortium name="RefSeq"/>
        </authorList>
    </citation>
    <scope>IDENTIFICATION</scope>
    <source>
        <tissue evidence="4">Kidney</tissue>
    </source>
</reference>
<sequence length="79" mass="8287">MRAGSFLGLIAILLFLTLVAGEGVSEGIEKSGVCPGDDIMALEGKSTPVSHTDCAGDIKCCRFHCGFTCIQPVRTLDRG</sequence>
<dbReference type="OrthoDB" id="4473401at2759"/>
<dbReference type="Pfam" id="PF00095">
    <property type="entry name" value="WAP"/>
    <property type="match status" value="1"/>
</dbReference>
<dbReference type="InterPro" id="IPR036645">
    <property type="entry name" value="Elafin-like_sf"/>
</dbReference>
<dbReference type="InterPro" id="IPR008197">
    <property type="entry name" value="WAP_dom"/>
</dbReference>
<dbReference type="SUPFAM" id="SSF57256">
    <property type="entry name" value="Elafin-like"/>
    <property type="match status" value="1"/>
</dbReference>
<evidence type="ECO:0000313" key="4">
    <source>
        <dbReference type="RefSeq" id="XP_012866171.1"/>
    </source>
</evidence>
<dbReference type="KEGG" id="dord:105981525"/>
<organism evidence="3 4">
    <name type="scientific">Dipodomys ordii</name>
    <name type="common">Ord's kangaroo rat</name>
    <dbReference type="NCBI Taxonomy" id="10020"/>
    <lineage>
        <taxon>Eukaryota</taxon>
        <taxon>Metazoa</taxon>
        <taxon>Chordata</taxon>
        <taxon>Craniata</taxon>
        <taxon>Vertebrata</taxon>
        <taxon>Euteleostomi</taxon>
        <taxon>Mammalia</taxon>
        <taxon>Eutheria</taxon>
        <taxon>Euarchontoglires</taxon>
        <taxon>Glires</taxon>
        <taxon>Rodentia</taxon>
        <taxon>Castorimorpha</taxon>
        <taxon>Heteromyidae</taxon>
        <taxon>Dipodomyinae</taxon>
        <taxon>Dipodomys</taxon>
    </lineage>
</organism>
<name>A0A1S3EP78_DIPOR</name>
<dbReference type="RefSeq" id="XP_012866171.1">
    <property type="nucleotide sequence ID" value="XM_013010717.1"/>
</dbReference>
<dbReference type="GO" id="GO:0005576">
    <property type="term" value="C:extracellular region"/>
    <property type="evidence" value="ECO:0007669"/>
    <property type="project" value="InterPro"/>
</dbReference>
<dbReference type="GO" id="GO:0030414">
    <property type="term" value="F:peptidase inhibitor activity"/>
    <property type="evidence" value="ECO:0007669"/>
    <property type="project" value="InterPro"/>
</dbReference>
<evidence type="ECO:0000259" key="2">
    <source>
        <dbReference type="SMART" id="SM00217"/>
    </source>
</evidence>
<feature type="chain" id="PRO_5010370069" evidence="1">
    <location>
        <begin position="22"/>
        <end position="79"/>
    </location>
</feature>
<dbReference type="Proteomes" id="UP000081671">
    <property type="component" value="Unplaced"/>
</dbReference>
<evidence type="ECO:0000256" key="1">
    <source>
        <dbReference type="SAM" id="SignalP"/>
    </source>
</evidence>
<dbReference type="FunCoup" id="A0A1S3EP78">
    <property type="interactions" value="1"/>
</dbReference>
<keyword evidence="1" id="KW-0732">Signal</keyword>
<dbReference type="GeneID" id="105981525"/>
<dbReference type="InParanoid" id="A0A1S3EP78"/>
<dbReference type="CTD" id="128488"/>
<feature type="signal peptide" evidence="1">
    <location>
        <begin position="1"/>
        <end position="21"/>
    </location>
</feature>
<evidence type="ECO:0000313" key="3">
    <source>
        <dbReference type="Proteomes" id="UP000081671"/>
    </source>
</evidence>
<feature type="domain" description="WAP" evidence="2">
    <location>
        <begin position="30"/>
        <end position="73"/>
    </location>
</feature>
<gene>
    <name evidence="4" type="primary">Wfdc12</name>
</gene>
<keyword evidence="3" id="KW-1185">Reference proteome</keyword>
<dbReference type="AlphaFoldDB" id="A0A1S3EP78"/>
<proteinExistence type="predicted"/>
<accession>A0A1S3EP78</accession>
<protein>
    <submittedName>
        <fullName evidence="4">WAP four-disulfide core domain protein 12</fullName>
    </submittedName>
</protein>